<name>A0A317XJ61_9BASI</name>
<dbReference type="AlphaFoldDB" id="A0A317XJ61"/>
<reference evidence="1 2" key="1">
    <citation type="journal article" date="2018" name="Mol. Biol. Evol.">
        <title>Broad Genomic Sampling Reveals a Smut Pathogenic Ancestry of the Fungal Clade Ustilaginomycotina.</title>
        <authorList>
            <person name="Kijpornyongpan T."/>
            <person name="Mondo S.J."/>
            <person name="Barry K."/>
            <person name="Sandor L."/>
            <person name="Lee J."/>
            <person name="Lipzen A."/>
            <person name="Pangilinan J."/>
            <person name="LaButti K."/>
            <person name="Hainaut M."/>
            <person name="Henrissat B."/>
            <person name="Grigoriev I.V."/>
            <person name="Spatafora J.W."/>
            <person name="Aime M.C."/>
        </authorList>
    </citation>
    <scope>NUCLEOTIDE SEQUENCE [LARGE SCALE GENOMIC DNA]</scope>
    <source>
        <strain evidence="1 2">MCA 3645</strain>
    </source>
</reference>
<organism evidence="1 2">
    <name type="scientific">Testicularia cyperi</name>
    <dbReference type="NCBI Taxonomy" id="1882483"/>
    <lineage>
        <taxon>Eukaryota</taxon>
        <taxon>Fungi</taxon>
        <taxon>Dikarya</taxon>
        <taxon>Basidiomycota</taxon>
        <taxon>Ustilaginomycotina</taxon>
        <taxon>Ustilaginomycetes</taxon>
        <taxon>Ustilaginales</taxon>
        <taxon>Anthracoideaceae</taxon>
        <taxon>Testicularia</taxon>
    </lineage>
</organism>
<accession>A0A317XJ61</accession>
<gene>
    <name evidence="1" type="ORF">BCV70DRAFT_37860</name>
</gene>
<dbReference type="InParanoid" id="A0A317XJ61"/>
<sequence>MVGTGVIKAILVEVVKSRELVLARIDGPVVPTHCVYGEPDIVDCSHLLNQHVERFSTQISVLEGASVHGDLWTSSAIVASAQVDHNVGPDAVTEESRQGQCQHSRGAQSLRHLWILITLVYTGICACCRSSFSPPLDFDVDESGRRAPKLAYFQSNCVRTVRAFIGYCHLVATPSIISVLAATNK</sequence>
<keyword evidence="2" id="KW-1185">Reference proteome</keyword>
<evidence type="ECO:0000313" key="1">
    <source>
        <dbReference type="EMBL" id="PWY98334.1"/>
    </source>
</evidence>
<proteinExistence type="predicted"/>
<dbReference type="EMBL" id="KZ819199">
    <property type="protein sequence ID" value="PWY98334.1"/>
    <property type="molecule type" value="Genomic_DNA"/>
</dbReference>
<dbReference type="Proteomes" id="UP000246740">
    <property type="component" value="Unassembled WGS sequence"/>
</dbReference>
<protein>
    <submittedName>
        <fullName evidence="1">Uncharacterized protein</fullName>
    </submittedName>
</protein>
<evidence type="ECO:0000313" key="2">
    <source>
        <dbReference type="Proteomes" id="UP000246740"/>
    </source>
</evidence>